<evidence type="ECO:0000256" key="4">
    <source>
        <dbReference type="ARBA" id="ARBA00006171"/>
    </source>
</evidence>
<dbReference type="GO" id="GO:0046872">
    <property type="term" value="F:metal ion binding"/>
    <property type="evidence" value="ECO:0007669"/>
    <property type="project" value="UniProtKB-KW"/>
</dbReference>
<dbReference type="PANTHER" id="PTHR43434">
    <property type="entry name" value="PHOSPHOGLYCOLATE PHOSPHATASE"/>
    <property type="match status" value="1"/>
</dbReference>
<dbReference type="InterPro" id="IPR037512">
    <property type="entry name" value="PGPase_prok"/>
</dbReference>
<feature type="active site" description="Nucleophile" evidence="13">
    <location>
        <position position="9"/>
    </location>
</feature>
<comment type="function">
    <text evidence="12 13">Specifically catalyzes the dephosphorylation of 2-phosphoglycolate. Is involved in the dissimilation of the intracellular 2-phosphoglycolate formed during the DNA repair of 3'-phosphoglycolate ends, a major class of DNA lesions induced by oxidative stress.</text>
</comment>
<keyword evidence="15" id="KW-1185">Reference proteome</keyword>
<dbReference type="GO" id="GO:0005829">
    <property type="term" value="C:cytosol"/>
    <property type="evidence" value="ECO:0007669"/>
    <property type="project" value="TreeGrafter"/>
</dbReference>
<feature type="binding site" evidence="13">
    <location>
        <position position="173"/>
    </location>
    <ligand>
        <name>Mg(2+)</name>
        <dbReference type="ChEBI" id="CHEBI:18420"/>
    </ligand>
</feature>
<name>A0A849P191_9BURK</name>
<dbReference type="NCBIfam" id="TIGR01449">
    <property type="entry name" value="PGP_bact"/>
    <property type="match status" value="1"/>
</dbReference>
<comment type="similarity">
    <text evidence="4 13">Belongs to the HAD-like hydrolase superfamily. CbbY/CbbZ/Gph/YieH family.</text>
</comment>
<evidence type="ECO:0000256" key="8">
    <source>
        <dbReference type="ARBA" id="ARBA00022723"/>
    </source>
</evidence>
<dbReference type="NCBIfam" id="NF009695">
    <property type="entry name" value="PRK13222.1-2"/>
    <property type="match status" value="1"/>
</dbReference>
<dbReference type="NCBIfam" id="TIGR01509">
    <property type="entry name" value="HAD-SF-IA-v3"/>
    <property type="match status" value="1"/>
</dbReference>
<dbReference type="SFLD" id="SFLDG01135">
    <property type="entry name" value="C1.5.6:_HAD__Beta-PGM__Phospha"/>
    <property type="match status" value="1"/>
</dbReference>
<feature type="binding site" evidence="13">
    <location>
        <position position="11"/>
    </location>
    <ligand>
        <name>Mg(2+)</name>
        <dbReference type="ChEBI" id="CHEBI:18420"/>
    </ligand>
</feature>
<evidence type="ECO:0000256" key="12">
    <source>
        <dbReference type="ARBA" id="ARBA00059247"/>
    </source>
</evidence>
<keyword evidence="8 13" id="KW-0479">Metal-binding</keyword>
<dbReference type="InterPro" id="IPR023198">
    <property type="entry name" value="PGP-like_dom2"/>
</dbReference>
<dbReference type="InterPro" id="IPR041492">
    <property type="entry name" value="HAD_2"/>
</dbReference>
<evidence type="ECO:0000313" key="14">
    <source>
        <dbReference type="EMBL" id="NOL50776.1"/>
    </source>
</evidence>
<dbReference type="GO" id="GO:0008967">
    <property type="term" value="F:phosphoglycolate phosphatase activity"/>
    <property type="evidence" value="ECO:0007669"/>
    <property type="project" value="UniProtKB-UniRule"/>
</dbReference>
<dbReference type="InterPro" id="IPR023214">
    <property type="entry name" value="HAD_sf"/>
</dbReference>
<dbReference type="InterPro" id="IPR036412">
    <property type="entry name" value="HAD-like_sf"/>
</dbReference>
<organism evidence="14 15">
    <name type="scientific">Pelistega suis</name>
    <dbReference type="NCBI Taxonomy" id="1631957"/>
    <lineage>
        <taxon>Bacteria</taxon>
        <taxon>Pseudomonadati</taxon>
        <taxon>Pseudomonadota</taxon>
        <taxon>Betaproteobacteria</taxon>
        <taxon>Burkholderiales</taxon>
        <taxon>Alcaligenaceae</taxon>
        <taxon>Pelistega</taxon>
    </lineage>
</organism>
<gene>
    <name evidence="14" type="ORF">HKX39_01100</name>
</gene>
<dbReference type="HAMAP" id="MF_00495">
    <property type="entry name" value="GPH_hydrolase_bact"/>
    <property type="match status" value="1"/>
</dbReference>
<dbReference type="SUPFAM" id="SSF56784">
    <property type="entry name" value="HAD-like"/>
    <property type="match status" value="1"/>
</dbReference>
<comment type="caution">
    <text evidence="14">The sequence shown here is derived from an EMBL/GenBank/DDBJ whole genome shotgun (WGS) entry which is preliminary data.</text>
</comment>
<evidence type="ECO:0000256" key="1">
    <source>
        <dbReference type="ARBA" id="ARBA00000830"/>
    </source>
</evidence>
<dbReference type="EMBL" id="JABGBN010000001">
    <property type="protein sequence ID" value="NOL50776.1"/>
    <property type="molecule type" value="Genomic_DNA"/>
</dbReference>
<evidence type="ECO:0000256" key="5">
    <source>
        <dbReference type="ARBA" id="ARBA00011233"/>
    </source>
</evidence>
<keyword evidence="11 13" id="KW-0119">Carbohydrate metabolism</keyword>
<dbReference type="CDD" id="cd16417">
    <property type="entry name" value="HAD_PGPase"/>
    <property type="match status" value="1"/>
</dbReference>
<keyword evidence="10 13" id="KW-0460">Magnesium</keyword>
<dbReference type="SFLD" id="SFLDG01129">
    <property type="entry name" value="C1.5:_HAD__Beta-PGM__Phosphata"/>
    <property type="match status" value="1"/>
</dbReference>
<dbReference type="Gene3D" id="1.10.150.240">
    <property type="entry name" value="Putative phosphatase, domain 2"/>
    <property type="match status" value="1"/>
</dbReference>
<evidence type="ECO:0000256" key="6">
    <source>
        <dbReference type="ARBA" id="ARBA00013078"/>
    </source>
</evidence>
<dbReference type="FunFam" id="3.40.50.1000:FF:000022">
    <property type="entry name" value="Phosphoglycolate phosphatase"/>
    <property type="match status" value="1"/>
</dbReference>
<evidence type="ECO:0000256" key="7">
    <source>
        <dbReference type="ARBA" id="ARBA00022567"/>
    </source>
</evidence>
<dbReference type="UniPathway" id="UPA00865">
    <property type="reaction ID" value="UER00834"/>
</dbReference>
<comment type="subunit">
    <text evidence="5">Homotrimer.</text>
</comment>
<dbReference type="EC" id="3.1.3.18" evidence="6 13"/>
<dbReference type="Proteomes" id="UP000537862">
    <property type="component" value="Unassembled WGS sequence"/>
</dbReference>
<dbReference type="Gene3D" id="3.40.50.1000">
    <property type="entry name" value="HAD superfamily/HAD-like"/>
    <property type="match status" value="1"/>
</dbReference>
<accession>A0A849P191</accession>
<dbReference type="InterPro" id="IPR006549">
    <property type="entry name" value="HAD-SF_hydro_IIIA"/>
</dbReference>
<reference evidence="14 15" key="1">
    <citation type="submission" date="2020-05" db="EMBL/GenBank/DDBJ databases">
        <authorList>
            <person name="Niu N."/>
        </authorList>
    </citation>
    <scope>NUCLEOTIDE SEQUENCE [LARGE SCALE GENOMIC DNA]</scope>
    <source>
        <strain evidence="14 15">3340-03</strain>
    </source>
</reference>
<evidence type="ECO:0000256" key="2">
    <source>
        <dbReference type="ARBA" id="ARBA00001946"/>
    </source>
</evidence>
<keyword evidence="7" id="KW-0113">Calvin cycle</keyword>
<evidence type="ECO:0000256" key="9">
    <source>
        <dbReference type="ARBA" id="ARBA00022801"/>
    </source>
</evidence>
<keyword evidence="9 13" id="KW-0378">Hydrolase</keyword>
<dbReference type="InterPro" id="IPR006439">
    <property type="entry name" value="HAD-SF_hydro_IA"/>
</dbReference>
<dbReference type="SFLD" id="SFLDS00003">
    <property type="entry name" value="Haloacid_Dehalogenase"/>
    <property type="match status" value="1"/>
</dbReference>
<comment type="catalytic activity">
    <reaction evidence="1 13">
        <text>2-phosphoglycolate + H2O = glycolate + phosphate</text>
        <dbReference type="Rhea" id="RHEA:14369"/>
        <dbReference type="ChEBI" id="CHEBI:15377"/>
        <dbReference type="ChEBI" id="CHEBI:29805"/>
        <dbReference type="ChEBI" id="CHEBI:43474"/>
        <dbReference type="ChEBI" id="CHEBI:58033"/>
        <dbReference type="EC" id="3.1.3.18"/>
    </reaction>
</comment>
<dbReference type="GO" id="GO:0046295">
    <property type="term" value="P:glycolate biosynthetic process"/>
    <property type="evidence" value="ECO:0007669"/>
    <property type="project" value="UniProtKB-UniRule"/>
</dbReference>
<comment type="cofactor">
    <cofactor evidence="2 13">
        <name>Mg(2+)</name>
        <dbReference type="ChEBI" id="CHEBI:18420"/>
    </cofactor>
</comment>
<dbReference type="GO" id="GO:0006281">
    <property type="term" value="P:DNA repair"/>
    <property type="evidence" value="ECO:0007669"/>
    <property type="project" value="TreeGrafter"/>
</dbReference>
<protein>
    <recommendedName>
        <fullName evidence="6 13">Phosphoglycolate phosphatase</fullName>
        <shortName evidence="13">PGP</shortName>
        <shortName evidence="13">PGPase</shortName>
        <ecNumber evidence="6 13">3.1.3.18</ecNumber>
    </recommendedName>
</protein>
<sequence>MKYQAVLFDLDGTLVDSVPDIAHAANAMLKAMSRETLPLADLRNFVGKGTAVLIKRALCAQLNYIEPEPALFEQAEAFFNTFYHQSNGTQSELYPNVLSGLARLQEKGLKLGIVTNKPEQFTLPLVQKTGLAPFFDIVVSGDTCALKKPHPDQLFYACQKLGVEVENTVFIGDSLNDTQAANAANMDVLVLPYGYNEGKSVQNLTVNAIVEDISFAADWIFSQN</sequence>
<dbReference type="RefSeq" id="WP_171679467.1">
    <property type="nucleotide sequence ID" value="NZ_JABGBN010000001.1"/>
</dbReference>
<proteinExistence type="inferred from homology"/>
<dbReference type="Pfam" id="PF13419">
    <property type="entry name" value="HAD_2"/>
    <property type="match status" value="1"/>
</dbReference>
<dbReference type="PANTHER" id="PTHR43434:SF23">
    <property type="entry name" value="PHOSPHOGLYCOLATE PHOSPHATASE"/>
    <property type="match status" value="1"/>
</dbReference>
<evidence type="ECO:0000313" key="15">
    <source>
        <dbReference type="Proteomes" id="UP000537862"/>
    </source>
</evidence>
<evidence type="ECO:0000256" key="10">
    <source>
        <dbReference type="ARBA" id="ARBA00022842"/>
    </source>
</evidence>
<dbReference type="NCBIfam" id="TIGR01662">
    <property type="entry name" value="HAD-SF-IIIA"/>
    <property type="match status" value="1"/>
</dbReference>
<evidence type="ECO:0000256" key="3">
    <source>
        <dbReference type="ARBA" id="ARBA00004818"/>
    </source>
</evidence>
<dbReference type="AlphaFoldDB" id="A0A849P191"/>
<comment type="pathway">
    <text evidence="3 13">Organic acid metabolism; glycolate biosynthesis; glycolate from 2-phosphoglycolate: step 1/1.</text>
</comment>
<dbReference type="GO" id="GO:0019253">
    <property type="term" value="P:reductive pentose-phosphate cycle"/>
    <property type="evidence" value="ECO:0007669"/>
    <property type="project" value="UniProtKB-KW"/>
</dbReference>
<feature type="binding site" evidence="13">
    <location>
        <position position="9"/>
    </location>
    <ligand>
        <name>Mg(2+)</name>
        <dbReference type="ChEBI" id="CHEBI:18420"/>
    </ligand>
</feature>
<evidence type="ECO:0000256" key="11">
    <source>
        <dbReference type="ARBA" id="ARBA00023277"/>
    </source>
</evidence>
<evidence type="ECO:0000256" key="13">
    <source>
        <dbReference type="HAMAP-Rule" id="MF_00495"/>
    </source>
</evidence>
<dbReference type="InterPro" id="IPR050155">
    <property type="entry name" value="HAD-like_hydrolase_sf"/>
</dbReference>
<dbReference type="NCBIfam" id="TIGR01549">
    <property type="entry name" value="HAD-SF-IA-v1"/>
    <property type="match status" value="1"/>
</dbReference>